<proteinExistence type="inferred from homology"/>
<dbReference type="RefSeq" id="WP_085285133.1">
    <property type="nucleotide sequence ID" value="NZ_FOBI01000009.1"/>
</dbReference>
<reference evidence="14" key="1">
    <citation type="submission" date="2016-10" db="EMBL/GenBank/DDBJ databases">
        <authorList>
            <person name="Varghese N."/>
            <person name="Submissions S."/>
        </authorList>
    </citation>
    <scope>NUCLEOTIDE SEQUENCE [LARGE SCALE GENOMIC DNA]</scope>
    <source>
        <strain evidence="14">CGMCC 1.9127</strain>
    </source>
</reference>
<dbReference type="InterPro" id="IPR011545">
    <property type="entry name" value="DEAD/DEAH_box_helicase_dom"/>
</dbReference>
<evidence type="ECO:0000256" key="2">
    <source>
        <dbReference type="ARBA" id="ARBA00022741"/>
    </source>
</evidence>
<feature type="compositionally biased region" description="Basic residues" evidence="9">
    <location>
        <begin position="392"/>
        <end position="402"/>
    </location>
</feature>
<keyword evidence="6 7" id="KW-0694">RNA-binding</keyword>
<dbReference type="CDD" id="cd00268">
    <property type="entry name" value="DEADc"/>
    <property type="match status" value="1"/>
</dbReference>
<evidence type="ECO:0000256" key="3">
    <source>
        <dbReference type="ARBA" id="ARBA00022801"/>
    </source>
</evidence>
<keyword evidence="4 7" id="KW-0347">Helicase</keyword>
<evidence type="ECO:0000256" key="1">
    <source>
        <dbReference type="ARBA" id="ARBA00022490"/>
    </source>
</evidence>
<dbReference type="SUPFAM" id="SSF52540">
    <property type="entry name" value="P-loop containing nucleoside triphosphate hydrolases"/>
    <property type="match status" value="1"/>
</dbReference>
<dbReference type="HAMAP" id="MF_00661">
    <property type="entry name" value="DEAD_helicase_RhlB"/>
    <property type="match status" value="1"/>
</dbReference>
<dbReference type="GO" id="GO:0005524">
    <property type="term" value="F:ATP binding"/>
    <property type="evidence" value="ECO:0007669"/>
    <property type="project" value="UniProtKB-UniRule"/>
</dbReference>
<evidence type="ECO:0000256" key="4">
    <source>
        <dbReference type="ARBA" id="ARBA00022806"/>
    </source>
</evidence>
<gene>
    <name evidence="7" type="primary">rhlB</name>
    <name evidence="13" type="ORF">SAMN05216262_10932</name>
</gene>
<dbReference type="SMART" id="SM00487">
    <property type="entry name" value="DEXDc"/>
    <property type="match status" value="1"/>
</dbReference>
<evidence type="ECO:0000259" key="12">
    <source>
        <dbReference type="PROSITE" id="PS51195"/>
    </source>
</evidence>
<organism evidence="13 14">
    <name type="scientific">Colwellia chukchiensis</name>
    <dbReference type="NCBI Taxonomy" id="641665"/>
    <lineage>
        <taxon>Bacteria</taxon>
        <taxon>Pseudomonadati</taxon>
        <taxon>Pseudomonadota</taxon>
        <taxon>Gammaproteobacteria</taxon>
        <taxon>Alteromonadales</taxon>
        <taxon>Colwelliaceae</taxon>
        <taxon>Colwellia</taxon>
    </lineage>
</organism>
<dbReference type="GO" id="GO:0003724">
    <property type="term" value="F:RNA helicase activity"/>
    <property type="evidence" value="ECO:0007669"/>
    <property type="project" value="UniProtKB-UniRule"/>
</dbReference>
<dbReference type="InterPro" id="IPR001650">
    <property type="entry name" value="Helicase_C-like"/>
</dbReference>
<dbReference type="InterPro" id="IPR000629">
    <property type="entry name" value="RNA-helicase_DEAD-box_CS"/>
</dbReference>
<evidence type="ECO:0000256" key="8">
    <source>
        <dbReference type="PROSITE-ProRule" id="PRU00552"/>
    </source>
</evidence>
<evidence type="ECO:0000259" key="10">
    <source>
        <dbReference type="PROSITE" id="PS51192"/>
    </source>
</evidence>
<sequence length="420" mass="47141">MKKTHLTEIKFSELKLEPSVVSGLAAMGFEYCTQIQAKSLPILLNGKDIAGQAQTGEGKTIAFLAATFHHLLQQPANHNQPRALIMAPTRELAIQIHRDALKMAESTGLRLGIVYGGEGYESQRQVLEQGVDILIGTCGRLIDYLKQGTYNLSKIEAVVLDEADRMFDLGFIKDIRYMFGKMPAATERLSMLFSATLSFRVKELAFEHMNDPESVEVEPEQKTNIRISEELFYTSNEDKMALLQSLIEEDWPDKAIIFANTKHVCEKIHAHLEADNIRVGMLTGDVIQKKRLKILEQFTAGHLDVLVATDVAARGLHIPAVTHVFNYDLPDDCEDYVHRIGRTGRAGATGHAISLACEQYVFNLPAIESYIEHELPVSKYDHDALLTDLPKPKPRPRRHKPHNGGQNRSRSSGRRPQRNN</sequence>
<evidence type="ECO:0000259" key="11">
    <source>
        <dbReference type="PROSITE" id="PS51194"/>
    </source>
</evidence>
<comment type="function">
    <text evidence="7">DEAD-box RNA helicase involved in RNA degradation. Has RNA-dependent ATPase activity and unwinds double-stranded RNA.</text>
</comment>
<dbReference type="OrthoDB" id="8520957at2"/>
<comment type="subunit">
    <text evidence="7">Component of the RNA degradosome, which is a multiprotein complex involved in RNA processing and mRNA degradation.</text>
</comment>
<protein>
    <recommendedName>
        <fullName evidence="7">ATP-dependent RNA helicase RhlB</fullName>
        <ecNumber evidence="7">3.6.4.13</ecNumber>
    </recommendedName>
</protein>
<dbReference type="GO" id="GO:0003723">
    <property type="term" value="F:RNA binding"/>
    <property type="evidence" value="ECO:0007669"/>
    <property type="project" value="UniProtKB-UniRule"/>
</dbReference>
<dbReference type="PROSITE" id="PS51192">
    <property type="entry name" value="HELICASE_ATP_BIND_1"/>
    <property type="match status" value="1"/>
</dbReference>
<name>A0A1H7P846_9GAMM</name>
<dbReference type="GO" id="GO:0005829">
    <property type="term" value="C:cytosol"/>
    <property type="evidence" value="ECO:0007669"/>
    <property type="project" value="TreeGrafter"/>
</dbReference>
<dbReference type="SMART" id="SM00490">
    <property type="entry name" value="HELICc"/>
    <property type="match status" value="1"/>
</dbReference>
<dbReference type="PANTHER" id="PTHR47959:SF10">
    <property type="entry name" value="ATP-DEPENDENT RNA HELICASE RHLB"/>
    <property type="match status" value="1"/>
</dbReference>
<dbReference type="EMBL" id="FOBI01000009">
    <property type="protein sequence ID" value="SEL31961.1"/>
    <property type="molecule type" value="Genomic_DNA"/>
</dbReference>
<evidence type="ECO:0000313" key="14">
    <source>
        <dbReference type="Proteomes" id="UP000199297"/>
    </source>
</evidence>
<dbReference type="PROSITE" id="PS51195">
    <property type="entry name" value="Q_MOTIF"/>
    <property type="match status" value="1"/>
</dbReference>
<feature type="short sequence motif" description="Q motif" evidence="8">
    <location>
        <begin position="9"/>
        <end position="37"/>
    </location>
</feature>
<dbReference type="CDD" id="cd18787">
    <property type="entry name" value="SF2_C_DEAD"/>
    <property type="match status" value="1"/>
</dbReference>
<feature type="domain" description="DEAD-box RNA helicase Q" evidence="12">
    <location>
        <begin position="9"/>
        <end position="37"/>
    </location>
</feature>
<dbReference type="FunFam" id="3.40.50.300:FF:000312">
    <property type="entry name" value="ATP-dependent RNA helicase RhlB"/>
    <property type="match status" value="1"/>
</dbReference>
<dbReference type="AlphaFoldDB" id="A0A1H7P846"/>
<keyword evidence="3 7" id="KW-0378">Hydrolase</keyword>
<dbReference type="GO" id="GO:0006401">
    <property type="term" value="P:RNA catabolic process"/>
    <property type="evidence" value="ECO:0007669"/>
    <property type="project" value="UniProtKB-UniRule"/>
</dbReference>
<dbReference type="InterPro" id="IPR027417">
    <property type="entry name" value="P-loop_NTPase"/>
</dbReference>
<feature type="region of interest" description="Disordered" evidence="9">
    <location>
        <begin position="385"/>
        <end position="420"/>
    </location>
</feature>
<comment type="subcellular location">
    <subcellularLocation>
        <location evidence="7">Cytoplasm</location>
    </subcellularLocation>
</comment>
<dbReference type="PANTHER" id="PTHR47959">
    <property type="entry name" value="ATP-DEPENDENT RNA HELICASE RHLE-RELATED"/>
    <property type="match status" value="1"/>
</dbReference>
<dbReference type="PROSITE" id="PS00039">
    <property type="entry name" value="DEAD_ATP_HELICASE"/>
    <property type="match status" value="1"/>
</dbReference>
<dbReference type="InterPro" id="IPR044742">
    <property type="entry name" value="DEAD/DEAH_RhlB"/>
</dbReference>
<dbReference type="Pfam" id="PF00271">
    <property type="entry name" value="Helicase_C"/>
    <property type="match status" value="1"/>
</dbReference>
<keyword evidence="14" id="KW-1185">Reference proteome</keyword>
<evidence type="ECO:0000256" key="5">
    <source>
        <dbReference type="ARBA" id="ARBA00022840"/>
    </source>
</evidence>
<keyword evidence="1 7" id="KW-0963">Cytoplasm</keyword>
<feature type="domain" description="Helicase ATP-binding" evidence="10">
    <location>
        <begin position="40"/>
        <end position="215"/>
    </location>
</feature>
<comment type="similarity">
    <text evidence="7">Belongs to the DEAD box helicase family. RhlB subfamily.</text>
</comment>
<dbReference type="InterPro" id="IPR014014">
    <property type="entry name" value="RNA_helicase_DEAD_Q_motif"/>
</dbReference>
<keyword evidence="2 7" id="KW-0547">Nucleotide-binding</keyword>
<dbReference type="InterPro" id="IPR023554">
    <property type="entry name" value="RNA_helicase_ATP-dep_RhlB"/>
</dbReference>
<keyword evidence="5 7" id="KW-0067">ATP-binding</keyword>
<evidence type="ECO:0000256" key="9">
    <source>
        <dbReference type="SAM" id="MobiDB-lite"/>
    </source>
</evidence>
<dbReference type="Gene3D" id="3.40.50.300">
    <property type="entry name" value="P-loop containing nucleotide triphosphate hydrolases"/>
    <property type="match status" value="2"/>
</dbReference>
<dbReference type="InterPro" id="IPR050079">
    <property type="entry name" value="DEAD_box_RNA_helicase"/>
</dbReference>
<evidence type="ECO:0000256" key="6">
    <source>
        <dbReference type="ARBA" id="ARBA00022884"/>
    </source>
</evidence>
<evidence type="ECO:0000256" key="7">
    <source>
        <dbReference type="HAMAP-Rule" id="MF_00661"/>
    </source>
</evidence>
<evidence type="ECO:0000313" key="13">
    <source>
        <dbReference type="EMBL" id="SEL31961.1"/>
    </source>
</evidence>
<dbReference type="EC" id="3.6.4.13" evidence="7"/>
<dbReference type="NCBIfam" id="NF003419">
    <property type="entry name" value="PRK04837.1"/>
    <property type="match status" value="1"/>
</dbReference>
<feature type="compositionally biased region" description="Basic residues" evidence="9">
    <location>
        <begin position="411"/>
        <end position="420"/>
    </location>
</feature>
<dbReference type="GO" id="GO:0016887">
    <property type="term" value="F:ATP hydrolysis activity"/>
    <property type="evidence" value="ECO:0007669"/>
    <property type="project" value="RHEA"/>
</dbReference>
<dbReference type="InterPro" id="IPR014001">
    <property type="entry name" value="Helicase_ATP-bd"/>
</dbReference>
<dbReference type="Proteomes" id="UP000199297">
    <property type="component" value="Unassembled WGS sequence"/>
</dbReference>
<comment type="catalytic activity">
    <reaction evidence="7">
        <text>ATP + H2O = ADP + phosphate + H(+)</text>
        <dbReference type="Rhea" id="RHEA:13065"/>
        <dbReference type="ChEBI" id="CHEBI:15377"/>
        <dbReference type="ChEBI" id="CHEBI:15378"/>
        <dbReference type="ChEBI" id="CHEBI:30616"/>
        <dbReference type="ChEBI" id="CHEBI:43474"/>
        <dbReference type="ChEBI" id="CHEBI:456216"/>
        <dbReference type="EC" id="3.6.4.13"/>
    </reaction>
</comment>
<dbReference type="STRING" id="641665.GCA_002104455_00731"/>
<dbReference type="PROSITE" id="PS51194">
    <property type="entry name" value="HELICASE_CTER"/>
    <property type="match status" value="1"/>
</dbReference>
<accession>A0A1H7P846</accession>
<feature type="domain" description="Helicase C-terminal" evidence="11">
    <location>
        <begin position="241"/>
        <end position="386"/>
    </location>
</feature>
<dbReference type="Pfam" id="PF00270">
    <property type="entry name" value="DEAD"/>
    <property type="match status" value="1"/>
</dbReference>